<dbReference type="GO" id="GO:0009968">
    <property type="term" value="P:negative regulation of signal transduction"/>
    <property type="evidence" value="ECO:0007669"/>
    <property type="project" value="InterPro"/>
</dbReference>
<keyword evidence="3" id="KW-0963">Cytoplasm</keyword>
<dbReference type="Proteomes" id="UP001497623">
    <property type="component" value="Unassembled WGS sequence"/>
</dbReference>
<dbReference type="PANTHER" id="PTHR12478:SF16">
    <property type="entry name" value="PROTEIN CHARYBDE-RELATED"/>
    <property type="match status" value="1"/>
</dbReference>
<dbReference type="InterPro" id="IPR038281">
    <property type="entry name" value="RTP801-like_C_sf"/>
</dbReference>
<proteinExistence type="inferred from homology"/>
<sequence>MLSYLRPNTYKTPLSLLTSDFYDFHEMEDEAAAMLLSQHIWKLLKKARSRLSTMPGCEGGASSMSVMVPADFLNRLARDVVRMTEGESNGIRGCTLHIEYTDGAELVKIGKIKCDPHLPSSSLLHLRLTRARTVPKPGNPLLRILGFGSDNIIYISPGYTIEKRRVRFQQKNQL</sequence>
<dbReference type="PANTHER" id="PTHR12478">
    <property type="entry name" value="DNA-DAMAGE-INDUCIBLE TRANSCRIPT 4 PROTEIN DDIT4"/>
    <property type="match status" value="1"/>
</dbReference>
<dbReference type="Pfam" id="PF07809">
    <property type="entry name" value="RTP801_C"/>
    <property type="match status" value="1"/>
</dbReference>
<name>A0AAV2RAP0_MEGNR</name>
<evidence type="ECO:0000256" key="1">
    <source>
        <dbReference type="ARBA" id="ARBA00004496"/>
    </source>
</evidence>
<gene>
    <name evidence="4" type="ORF">MNOR_LOCUS22914</name>
</gene>
<dbReference type="GO" id="GO:0032006">
    <property type="term" value="P:regulation of TOR signaling"/>
    <property type="evidence" value="ECO:0007669"/>
    <property type="project" value="TreeGrafter"/>
</dbReference>
<evidence type="ECO:0000313" key="4">
    <source>
        <dbReference type="EMBL" id="CAL4122192.1"/>
    </source>
</evidence>
<dbReference type="AlphaFoldDB" id="A0AAV2RAP0"/>
<evidence type="ECO:0000256" key="2">
    <source>
        <dbReference type="ARBA" id="ARBA00010670"/>
    </source>
</evidence>
<comment type="subcellular location">
    <subcellularLocation>
        <location evidence="1">Cytoplasm</location>
    </subcellularLocation>
</comment>
<reference evidence="4 5" key="1">
    <citation type="submission" date="2024-05" db="EMBL/GenBank/DDBJ databases">
        <authorList>
            <person name="Wallberg A."/>
        </authorList>
    </citation>
    <scope>NUCLEOTIDE SEQUENCE [LARGE SCALE GENOMIC DNA]</scope>
</reference>
<evidence type="ECO:0000313" key="5">
    <source>
        <dbReference type="Proteomes" id="UP001497623"/>
    </source>
</evidence>
<organism evidence="4 5">
    <name type="scientific">Meganyctiphanes norvegica</name>
    <name type="common">Northern krill</name>
    <name type="synonym">Thysanopoda norvegica</name>
    <dbReference type="NCBI Taxonomy" id="48144"/>
    <lineage>
        <taxon>Eukaryota</taxon>
        <taxon>Metazoa</taxon>
        <taxon>Ecdysozoa</taxon>
        <taxon>Arthropoda</taxon>
        <taxon>Crustacea</taxon>
        <taxon>Multicrustacea</taxon>
        <taxon>Malacostraca</taxon>
        <taxon>Eumalacostraca</taxon>
        <taxon>Eucarida</taxon>
        <taxon>Euphausiacea</taxon>
        <taxon>Euphausiidae</taxon>
        <taxon>Meganyctiphanes</taxon>
    </lineage>
</organism>
<evidence type="ECO:0000256" key="3">
    <source>
        <dbReference type="ARBA" id="ARBA00022490"/>
    </source>
</evidence>
<comment type="caution">
    <text evidence="4">The sequence shown here is derived from an EMBL/GenBank/DDBJ whole genome shotgun (WGS) entry which is preliminary data.</text>
</comment>
<comment type="similarity">
    <text evidence="2">Belongs to the DDIT4 family.</text>
</comment>
<dbReference type="EMBL" id="CAXKWB010019676">
    <property type="protein sequence ID" value="CAL4122192.1"/>
    <property type="molecule type" value="Genomic_DNA"/>
</dbReference>
<keyword evidence="5" id="KW-1185">Reference proteome</keyword>
<dbReference type="GO" id="GO:0006915">
    <property type="term" value="P:apoptotic process"/>
    <property type="evidence" value="ECO:0007669"/>
    <property type="project" value="TreeGrafter"/>
</dbReference>
<protein>
    <submittedName>
        <fullName evidence="4">Uncharacterized protein</fullName>
    </submittedName>
</protein>
<dbReference type="Gene3D" id="3.90.470.40">
    <property type="entry name" value="RTP801-like"/>
    <property type="match status" value="1"/>
</dbReference>
<accession>A0AAV2RAP0</accession>
<dbReference type="InterPro" id="IPR012918">
    <property type="entry name" value="RTP801-like"/>
</dbReference>
<dbReference type="GO" id="GO:0005737">
    <property type="term" value="C:cytoplasm"/>
    <property type="evidence" value="ECO:0007669"/>
    <property type="project" value="UniProtKB-SubCell"/>
</dbReference>